<dbReference type="AlphaFoldDB" id="A0A7L5DSJ8"/>
<organism evidence="3 4">
    <name type="scientific">Spirosoma rhododendri</name>
    <dbReference type="NCBI Taxonomy" id="2728024"/>
    <lineage>
        <taxon>Bacteria</taxon>
        <taxon>Pseudomonadati</taxon>
        <taxon>Bacteroidota</taxon>
        <taxon>Cytophagia</taxon>
        <taxon>Cytophagales</taxon>
        <taxon>Cytophagaceae</taxon>
        <taxon>Spirosoma</taxon>
    </lineage>
</organism>
<dbReference type="PIRSF" id="PIRSF037112">
    <property type="entry name" value="Antirestriction_ArdC"/>
    <property type="match status" value="1"/>
</dbReference>
<gene>
    <name evidence="3" type="ORF">HH216_14800</name>
</gene>
<evidence type="ECO:0000313" key="4">
    <source>
        <dbReference type="Proteomes" id="UP000501128"/>
    </source>
</evidence>
<proteinExistence type="predicted"/>
<protein>
    <submittedName>
        <fullName evidence="3">DUF1738 domain-containing protein</fullName>
    </submittedName>
</protein>
<dbReference type="Proteomes" id="UP000501128">
    <property type="component" value="Chromosome"/>
</dbReference>
<dbReference type="InterPro" id="IPR041459">
    <property type="entry name" value="MPTase-PolyVal"/>
</dbReference>
<evidence type="ECO:0000313" key="3">
    <source>
        <dbReference type="EMBL" id="QJD79538.1"/>
    </source>
</evidence>
<feature type="domain" description="N-terminal" evidence="1">
    <location>
        <begin position="8"/>
        <end position="129"/>
    </location>
</feature>
<dbReference type="RefSeq" id="WP_169551502.1">
    <property type="nucleotide sequence ID" value="NZ_CP051677.1"/>
</dbReference>
<dbReference type="Pfam" id="PF18818">
    <property type="entry name" value="MPTase-PolyVal"/>
    <property type="match status" value="1"/>
</dbReference>
<keyword evidence="4" id="KW-1185">Reference proteome</keyword>
<name>A0A7L5DSJ8_9BACT</name>
<evidence type="ECO:0000259" key="1">
    <source>
        <dbReference type="Pfam" id="PF08401"/>
    </source>
</evidence>
<dbReference type="Pfam" id="PF08401">
    <property type="entry name" value="ArdcN"/>
    <property type="match status" value="1"/>
</dbReference>
<dbReference type="EMBL" id="CP051677">
    <property type="protein sequence ID" value="QJD79538.1"/>
    <property type="molecule type" value="Genomic_DNA"/>
</dbReference>
<dbReference type="KEGG" id="srho:HH216_14800"/>
<accession>A0A7L5DSJ8</accession>
<dbReference type="InterPro" id="IPR013610">
    <property type="entry name" value="ArdC_N"/>
</dbReference>
<evidence type="ECO:0000259" key="2">
    <source>
        <dbReference type="Pfam" id="PF18818"/>
    </source>
</evidence>
<dbReference type="InterPro" id="IPR017113">
    <property type="entry name" value="Antirestriction_ArdC"/>
</dbReference>
<sequence length="302" mass="34318">MEGTKRDHFAEVTGKIIAQLEQGIVPWHQPWGFCEPAQNHFTGHRYRGINSLLMLMEDYKTPYFATIKQINEAGGRVKKGSKSTQVYFHDCIYKDKNGARLTPDVALPRIKAGDSTVRKYPFIRLFPVFNMDSVEGCPVKSAIRRSETDNHEIAVCADFVTALNLGNQLRHANVDEAFFHKKDDYVQMPPLDVFRSSELYYGVLFHELTHWTGHADRLNRKTLTEALKFGDTNYSLEELTAELGSTFLCNTFGIDTPDTLQNQAAYIANWLGVLKKNSRFIWDAASDAQAAFTYLIDRAGTY</sequence>
<feature type="domain" description="Polyvalent protein metallopeptidase" evidence="2">
    <location>
        <begin position="165"/>
        <end position="286"/>
    </location>
</feature>
<dbReference type="GO" id="GO:0003697">
    <property type="term" value="F:single-stranded DNA binding"/>
    <property type="evidence" value="ECO:0007669"/>
    <property type="project" value="InterPro"/>
</dbReference>
<reference evidence="3 4" key="1">
    <citation type="submission" date="2020-04" db="EMBL/GenBank/DDBJ databases">
        <title>Genome sequencing of novel species.</title>
        <authorList>
            <person name="Heo J."/>
            <person name="Kim S.-J."/>
            <person name="Kim J.-S."/>
            <person name="Hong S.-B."/>
            <person name="Kwon S.-W."/>
        </authorList>
    </citation>
    <scope>NUCLEOTIDE SEQUENCE [LARGE SCALE GENOMIC DNA]</scope>
    <source>
        <strain evidence="3 4">CJU-R4</strain>
    </source>
</reference>